<evidence type="ECO:0000256" key="1">
    <source>
        <dbReference type="ARBA" id="ARBA00001933"/>
    </source>
</evidence>
<dbReference type="InterPro" id="IPR004839">
    <property type="entry name" value="Aminotransferase_I/II_large"/>
</dbReference>
<dbReference type="Gene3D" id="3.90.1150.10">
    <property type="entry name" value="Aspartate Aminotransferase, domain 1"/>
    <property type="match status" value="1"/>
</dbReference>
<dbReference type="FunFam" id="3.40.640.10:FF:000033">
    <property type="entry name" value="Aspartate aminotransferase"/>
    <property type="match status" value="1"/>
</dbReference>
<protein>
    <recommendedName>
        <fullName evidence="6">Aminotransferase</fullName>
        <ecNumber evidence="6">2.6.1.-</ecNumber>
    </recommendedName>
</protein>
<evidence type="ECO:0000256" key="5">
    <source>
        <dbReference type="ARBA" id="ARBA00022898"/>
    </source>
</evidence>
<dbReference type="GO" id="GO:0030170">
    <property type="term" value="F:pyridoxal phosphate binding"/>
    <property type="evidence" value="ECO:0007669"/>
    <property type="project" value="InterPro"/>
</dbReference>
<reference evidence="8 11" key="2">
    <citation type="submission" date="2019-09" db="EMBL/GenBank/DDBJ databases">
        <title>Complete genome sequence of Sporolactobacillus terrae 70-3.</title>
        <authorList>
            <person name="Tanaka N."/>
            <person name="Shiwa Y."/>
            <person name="Fujita N."/>
            <person name="Tanasupawat S."/>
        </authorList>
    </citation>
    <scope>NUCLEOTIDE SEQUENCE [LARGE SCALE GENOMIC DNA]</scope>
    <source>
        <strain evidence="8 11">70-3</strain>
    </source>
</reference>
<sequence>MVLKTSYLANHVQNLKPSGIRKFFDATAGMTDVISLGVGEPDFVTPWNVREAAILSLEDGHTSYTANAGLLELREAIAKYVDDYYCVSYDPAHEITVTVGASEAIDIALRAILDPGDEVLVVEPCFVSYAPLVTLAGGTPVIVAAEKENDFKVQARQLEDAVTERTKAIMICSPNNPTGSMLSKEEMEQVAGVAEKHDLLILSDEIYAELVYDDLYTSFAAIDGMRERTILVSGFSKDMAMTGWRLGFVCAPAEITQGMLKIHQYAIMCASTMAQYAALEGLRNGRSDMAEMRKSYRLRRNFVVESLNEMGLSCYKPEGAFYTFPNIESTGMDSESFAKRLLHEERVVVVPGNAFGDSGEGYVRCSYATSMHQLREAMKRIRHFVDNL</sequence>
<organism evidence="8 11">
    <name type="scientific">Sporolactobacillus terrae</name>
    <dbReference type="NCBI Taxonomy" id="269673"/>
    <lineage>
        <taxon>Bacteria</taxon>
        <taxon>Bacillati</taxon>
        <taxon>Bacillota</taxon>
        <taxon>Bacilli</taxon>
        <taxon>Bacillales</taxon>
        <taxon>Sporolactobacillaceae</taxon>
        <taxon>Sporolactobacillus</taxon>
    </lineage>
</organism>
<dbReference type="CDD" id="cd00609">
    <property type="entry name" value="AAT_like"/>
    <property type="match status" value="1"/>
</dbReference>
<reference evidence="9 10" key="1">
    <citation type="submission" date="2018-01" db="EMBL/GenBank/DDBJ databases">
        <title>Complete genome sequencing of Sporolactobacillus terrae DLG3.</title>
        <authorList>
            <person name="Nam Y.-D."/>
            <person name="Kang J."/>
            <person name="Chung W.-H."/>
        </authorList>
    </citation>
    <scope>NUCLEOTIDE SEQUENCE [LARGE SCALE GENOMIC DNA]</scope>
    <source>
        <strain evidence="9 10">DLG3</strain>
    </source>
</reference>
<dbReference type="Gene3D" id="3.40.640.10">
    <property type="entry name" value="Type I PLP-dependent aspartate aminotransferase-like (Major domain)"/>
    <property type="match status" value="1"/>
</dbReference>
<evidence type="ECO:0000256" key="2">
    <source>
        <dbReference type="ARBA" id="ARBA00007441"/>
    </source>
</evidence>
<dbReference type="STRING" id="1449983.GCA_000647835_01102"/>
<dbReference type="EC" id="2.6.1.-" evidence="6"/>
<evidence type="ECO:0000256" key="4">
    <source>
        <dbReference type="ARBA" id="ARBA00022679"/>
    </source>
</evidence>
<keyword evidence="3 6" id="KW-0032">Aminotransferase</keyword>
<dbReference type="NCBIfam" id="NF005816">
    <property type="entry name" value="PRK07682.1"/>
    <property type="match status" value="1"/>
</dbReference>
<dbReference type="Proteomes" id="UP000285882">
    <property type="component" value="Chromosome"/>
</dbReference>
<dbReference type="Proteomes" id="UP000326951">
    <property type="component" value="Chromosome"/>
</dbReference>
<dbReference type="InterPro" id="IPR050596">
    <property type="entry name" value="AspAT/PAT-like"/>
</dbReference>
<comment type="cofactor">
    <cofactor evidence="1 6">
        <name>pyridoxal 5'-phosphate</name>
        <dbReference type="ChEBI" id="CHEBI:597326"/>
    </cofactor>
</comment>
<keyword evidence="4 6" id="KW-0808">Transferase</keyword>
<dbReference type="PROSITE" id="PS00105">
    <property type="entry name" value="AA_TRANSFER_CLASS_1"/>
    <property type="match status" value="1"/>
</dbReference>
<dbReference type="SUPFAM" id="SSF53383">
    <property type="entry name" value="PLP-dependent transferases"/>
    <property type="match status" value="1"/>
</dbReference>
<dbReference type="RefSeq" id="WP_028975601.1">
    <property type="nucleotide sequence ID" value="NZ_AP021853.1"/>
</dbReference>
<evidence type="ECO:0000259" key="7">
    <source>
        <dbReference type="Pfam" id="PF00155"/>
    </source>
</evidence>
<name>A0A410D8X1_9BACL</name>
<dbReference type="EMBL" id="AP021853">
    <property type="protein sequence ID" value="BBN98897.1"/>
    <property type="molecule type" value="Genomic_DNA"/>
</dbReference>
<dbReference type="EMBL" id="CP025688">
    <property type="protein sequence ID" value="QAA22577.1"/>
    <property type="molecule type" value="Genomic_DNA"/>
</dbReference>
<dbReference type="InterPro" id="IPR015421">
    <property type="entry name" value="PyrdxlP-dep_Trfase_major"/>
</dbReference>
<comment type="similarity">
    <text evidence="2 6">Belongs to the class-I pyridoxal-phosphate-dependent aminotransferase family.</text>
</comment>
<dbReference type="InterPro" id="IPR015422">
    <property type="entry name" value="PyrdxlP-dep_Trfase_small"/>
</dbReference>
<dbReference type="Pfam" id="PF00155">
    <property type="entry name" value="Aminotran_1_2"/>
    <property type="match status" value="1"/>
</dbReference>
<proteinExistence type="inferred from homology"/>
<evidence type="ECO:0000313" key="11">
    <source>
        <dbReference type="Proteomes" id="UP000326951"/>
    </source>
</evidence>
<evidence type="ECO:0000313" key="10">
    <source>
        <dbReference type="Proteomes" id="UP000285882"/>
    </source>
</evidence>
<dbReference type="AlphaFoldDB" id="A0A410D8X1"/>
<keyword evidence="5" id="KW-0663">Pyridoxal phosphate</keyword>
<keyword evidence="10" id="KW-1185">Reference proteome</keyword>
<dbReference type="InterPro" id="IPR004838">
    <property type="entry name" value="NHTrfase_class1_PyrdxlP-BS"/>
</dbReference>
<dbReference type="GO" id="GO:0006520">
    <property type="term" value="P:amino acid metabolic process"/>
    <property type="evidence" value="ECO:0007669"/>
    <property type="project" value="InterPro"/>
</dbReference>
<accession>A0A410D8X1</accession>
<evidence type="ECO:0000256" key="6">
    <source>
        <dbReference type="RuleBase" id="RU000481"/>
    </source>
</evidence>
<dbReference type="PANTHER" id="PTHR46383:SF3">
    <property type="entry name" value="ASPARTATE AMINOTRANSFERASE-RELATED"/>
    <property type="match status" value="1"/>
</dbReference>
<gene>
    <name evidence="9" type="ORF">C0674_08020</name>
    <name evidence="8" type="ORF">St703_16020</name>
</gene>
<dbReference type="InterPro" id="IPR015424">
    <property type="entry name" value="PyrdxlP-dep_Trfase"/>
</dbReference>
<dbReference type="PANTHER" id="PTHR46383">
    <property type="entry name" value="ASPARTATE AMINOTRANSFERASE"/>
    <property type="match status" value="1"/>
</dbReference>
<evidence type="ECO:0000313" key="8">
    <source>
        <dbReference type="EMBL" id="BBN98897.1"/>
    </source>
</evidence>
<evidence type="ECO:0000313" key="9">
    <source>
        <dbReference type="EMBL" id="QAA22577.1"/>
    </source>
</evidence>
<evidence type="ECO:0000256" key="3">
    <source>
        <dbReference type="ARBA" id="ARBA00022576"/>
    </source>
</evidence>
<feature type="domain" description="Aminotransferase class I/classII large" evidence="7">
    <location>
        <begin position="31"/>
        <end position="381"/>
    </location>
</feature>
<dbReference type="GO" id="GO:0008483">
    <property type="term" value="F:transaminase activity"/>
    <property type="evidence" value="ECO:0007669"/>
    <property type="project" value="UniProtKB-KW"/>
</dbReference>